<feature type="compositionally biased region" description="Pro residues" evidence="1">
    <location>
        <begin position="89"/>
        <end position="110"/>
    </location>
</feature>
<evidence type="ECO:0000313" key="3">
    <source>
        <dbReference type="Proteomes" id="UP000479190"/>
    </source>
</evidence>
<feature type="region of interest" description="Disordered" evidence="1">
    <location>
        <begin position="87"/>
        <end position="111"/>
    </location>
</feature>
<keyword evidence="3" id="KW-1185">Reference proteome</keyword>
<gene>
    <name evidence="2" type="ORF">TBRA_LOCUS16681</name>
</gene>
<proteinExistence type="predicted"/>
<dbReference type="EMBL" id="CADCXV010001527">
    <property type="protein sequence ID" value="CAB0045135.1"/>
    <property type="molecule type" value="Genomic_DNA"/>
</dbReference>
<accession>A0A6H5J3U2</accession>
<feature type="non-terminal residue" evidence="2">
    <location>
        <position position="159"/>
    </location>
</feature>
<name>A0A6H5J3U2_9HYME</name>
<evidence type="ECO:0000313" key="2">
    <source>
        <dbReference type="EMBL" id="CAB0045135.1"/>
    </source>
</evidence>
<dbReference type="Proteomes" id="UP000479190">
    <property type="component" value="Unassembled WGS sequence"/>
</dbReference>
<organism evidence="2 3">
    <name type="scientific">Trichogramma brassicae</name>
    <dbReference type="NCBI Taxonomy" id="86971"/>
    <lineage>
        <taxon>Eukaryota</taxon>
        <taxon>Metazoa</taxon>
        <taxon>Ecdysozoa</taxon>
        <taxon>Arthropoda</taxon>
        <taxon>Hexapoda</taxon>
        <taxon>Insecta</taxon>
        <taxon>Pterygota</taxon>
        <taxon>Neoptera</taxon>
        <taxon>Endopterygota</taxon>
        <taxon>Hymenoptera</taxon>
        <taxon>Apocrita</taxon>
        <taxon>Proctotrupomorpha</taxon>
        <taxon>Chalcidoidea</taxon>
        <taxon>Trichogrammatidae</taxon>
        <taxon>Trichogramma</taxon>
    </lineage>
</organism>
<protein>
    <submittedName>
        <fullName evidence="2">Uncharacterized protein</fullName>
    </submittedName>
</protein>
<dbReference type="AlphaFoldDB" id="A0A6H5J3U2"/>
<reference evidence="2 3" key="1">
    <citation type="submission" date="2020-02" db="EMBL/GenBank/DDBJ databases">
        <authorList>
            <person name="Ferguson B K."/>
        </authorList>
    </citation>
    <scope>NUCLEOTIDE SEQUENCE [LARGE SCALE GENOMIC DNA]</scope>
</reference>
<sequence>MRPPSYLISSIGRCTISSATGDFTTTSTTTAADVVVLPLLGDQRVFSSSSRWKYTSAPRGVRQIIIGRRCISASCIYQTRYTRAYTSLAPPPPPPPPPAVPAAPPPPLPPGATAATSDTLCINCEDRCVFCAAVRAQALSRRLARAPLARRAHSSPDAF</sequence>
<evidence type="ECO:0000256" key="1">
    <source>
        <dbReference type="SAM" id="MobiDB-lite"/>
    </source>
</evidence>